<keyword evidence="2" id="KW-1185">Reference proteome</keyword>
<dbReference type="Proteomes" id="UP000017836">
    <property type="component" value="Unassembled WGS sequence"/>
</dbReference>
<name>W1PHL6_AMBTC</name>
<organism evidence="1 2">
    <name type="scientific">Amborella trichopoda</name>
    <dbReference type="NCBI Taxonomy" id="13333"/>
    <lineage>
        <taxon>Eukaryota</taxon>
        <taxon>Viridiplantae</taxon>
        <taxon>Streptophyta</taxon>
        <taxon>Embryophyta</taxon>
        <taxon>Tracheophyta</taxon>
        <taxon>Spermatophyta</taxon>
        <taxon>Magnoliopsida</taxon>
        <taxon>Amborellales</taxon>
        <taxon>Amborellaceae</taxon>
        <taxon>Amborella</taxon>
    </lineage>
</organism>
<gene>
    <name evidence="1" type="ORF">AMTR_s00019p00113480</name>
</gene>
<protein>
    <submittedName>
        <fullName evidence="1">Uncharacterized protein</fullName>
    </submittedName>
</protein>
<proteinExistence type="predicted"/>
<accession>W1PHL6</accession>
<dbReference type="AlphaFoldDB" id="W1PHL6"/>
<dbReference type="EMBL" id="KI393807">
    <property type="protein sequence ID" value="ERN07121.1"/>
    <property type="molecule type" value="Genomic_DNA"/>
</dbReference>
<dbReference type="HOGENOM" id="CLU_2253701_0_0_1"/>
<reference evidence="2" key="1">
    <citation type="journal article" date="2013" name="Science">
        <title>The Amborella genome and the evolution of flowering plants.</title>
        <authorList>
            <consortium name="Amborella Genome Project"/>
        </authorList>
    </citation>
    <scope>NUCLEOTIDE SEQUENCE [LARGE SCALE GENOMIC DNA]</scope>
</reference>
<evidence type="ECO:0000313" key="1">
    <source>
        <dbReference type="EMBL" id="ERN07121.1"/>
    </source>
</evidence>
<sequence>MTLGPNVFFCMAWGFLLRGMARHLRPDFLFRDTALGARGFLLHGTTRHSRPKRFSFTRHGTRGLRFLLRGTTLGAEGFLFARHLEPEVFFLHGTALGAGGFLLL</sequence>
<evidence type="ECO:0000313" key="2">
    <source>
        <dbReference type="Proteomes" id="UP000017836"/>
    </source>
</evidence>
<dbReference type="Gramene" id="ERN07121">
    <property type="protein sequence ID" value="ERN07121"/>
    <property type="gene ID" value="AMTR_s00019p00113480"/>
</dbReference>